<dbReference type="EMBL" id="JARKIE010000605">
    <property type="protein sequence ID" value="KAJ7625191.1"/>
    <property type="molecule type" value="Genomic_DNA"/>
</dbReference>
<proteinExistence type="predicted"/>
<dbReference type="AlphaFoldDB" id="A0AAD7BM28"/>
<feature type="region of interest" description="Disordered" evidence="1">
    <location>
        <begin position="93"/>
        <end position="147"/>
    </location>
</feature>
<evidence type="ECO:0000256" key="2">
    <source>
        <dbReference type="SAM" id="SignalP"/>
    </source>
</evidence>
<gene>
    <name evidence="3" type="ORF">B0H17DRAFT_1151225</name>
</gene>
<feature type="chain" id="PRO_5042075578" evidence="2">
    <location>
        <begin position="19"/>
        <end position="330"/>
    </location>
</feature>
<feature type="compositionally biased region" description="Low complexity" evidence="1">
    <location>
        <begin position="222"/>
        <end position="247"/>
    </location>
</feature>
<feature type="compositionally biased region" description="Pro residues" evidence="1">
    <location>
        <begin position="107"/>
        <end position="130"/>
    </location>
</feature>
<sequence length="330" mass="31522">MHSSLVAALVIVTASVSAAPAHPISIRASSCNINSCVTALGPSFPACALAVTEEGANNPSNTACLAAAAKGTAAFPSACSPCAAPFGVTDPGNKAQEVPTVNGPQGGQPPAPAAPPPKVPKAPAAGPPPAKNAKPADAATPPAPQPRADTCDIQACVIALGPSFPACEPAVTAQGANTPSNTACLAAAAQGSAAFPSPCAPCAAPFGVTDPANKSQGAAITNKPNAGSPASANNAAPANAAAPASPVPRANTCDVQGTLHHCLGPSFPACAPAVSQLGANTAFNSACITAAAKGSSPFPSACGGCATQFDVTDPGTAVKAPAATNANDHV</sequence>
<evidence type="ECO:0000313" key="4">
    <source>
        <dbReference type="Proteomes" id="UP001221757"/>
    </source>
</evidence>
<evidence type="ECO:0000313" key="3">
    <source>
        <dbReference type="EMBL" id="KAJ7625191.1"/>
    </source>
</evidence>
<organism evidence="3 4">
    <name type="scientific">Mycena rosella</name>
    <name type="common">Pink bonnet</name>
    <name type="synonym">Agaricus rosellus</name>
    <dbReference type="NCBI Taxonomy" id="1033263"/>
    <lineage>
        <taxon>Eukaryota</taxon>
        <taxon>Fungi</taxon>
        <taxon>Dikarya</taxon>
        <taxon>Basidiomycota</taxon>
        <taxon>Agaricomycotina</taxon>
        <taxon>Agaricomycetes</taxon>
        <taxon>Agaricomycetidae</taxon>
        <taxon>Agaricales</taxon>
        <taxon>Marasmiineae</taxon>
        <taxon>Mycenaceae</taxon>
        <taxon>Mycena</taxon>
    </lineage>
</organism>
<reference evidence="3" key="1">
    <citation type="submission" date="2023-03" db="EMBL/GenBank/DDBJ databases">
        <title>Massive genome expansion in bonnet fungi (Mycena s.s.) driven by repeated elements and novel gene families across ecological guilds.</title>
        <authorList>
            <consortium name="Lawrence Berkeley National Laboratory"/>
            <person name="Harder C.B."/>
            <person name="Miyauchi S."/>
            <person name="Viragh M."/>
            <person name="Kuo A."/>
            <person name="Thoen E."/>
            <person name="Andreopoulos B."/>
            <person name="Lu D."/>
            <person name="Skrede I."/>
            <person name="Drula E."/>
            <person name="Henrissat B."/>
            <person name="Morin E."/>
            <person name="Kohler A."/>
            <person name="Barry K."/>
            <person name="LaButti K."/>
            <person name="Morin E."/>
            <person name="Salamov A."/>
            <person name="Lipzen A."/>
            <person name="Mereny Z."/>
            <person name="Hegedus B."/>
            <person name="Baldrian P."/>
            <person name="Stursova M."/>
            <person name="Weitz H."/>
            <person name="Taylor A."/>
            <person name="Grigoriev I.V."/>
            <person name="Nagy L.G."/>
            <person name="Martin F."/>
            <person name="Kauserud H."/>
        </authorList>
    </citation>
    <scope>NUCLEOTIDE SEQUENCE</scope>
    <source>
        <strain evidence="3">CBHHK067</strain>
    </source>
</reference>
<accession>A0AAD7BM28</accession>
<feature type="region of interest" description="Disordered" evidence="1">
    <location>
        <begin position="215"/>
        <end position="247"/>
    </location>
</feature>
<dbReference type="Gene3D" id="1.10.1740.120">
    <property type="match status" value="2"/>
</dbReference>
<comment type="caution">
    <text evidence="3">The sequence shown here is derived from an EMBL/GenBank/DDBJ whole genome shotgun (WGS) entry which is preliminary data.</text>
</comment>
<feature type="signal peptide" evidence="2">
    <location>
        <begin position="1"/>
        <end position="18"/>
    </location>
</feature>
<protein>
    <submittedName>
        <fullName evidence="3">Uncharacterized protein</fullName>
    </submittedName>
</protein>
<dbReference type="Proteomes" id="UP001221757">
    <property type="component" value="Unassembled WGS sequence"/>
</dbReference>
<keyword evidence="4" id="KW-1185">Reference proteome</keyword>
<name>A0AAD7BM28_MYCRO</name>
<evidence type="ECO:0000256" key="1">
    <source>
        <dbReference type="SAM" id="MobiDB-lite"/>
    </source>
</evidence>
<keyword evidence="2" id="KW-0732">Signal</keyword>
<feature type="compositionally biased region" description="Low complexity" evidence="1">
    <location>
        <begin position="131"/>
        <end position="140"/>
    </location>
</feature>